<organism evidence="1 2">
    <name type="scientific">Auriscalpium vulgare</name>
    <dbReference type="NCBI Taxonomy" id="40419"/>
    <lineage>
        <taxon>Eukaryota</taxon>
        <taxon>Fungi</taxon>
        <taxon>Dikarya</taxon>
        <taxon>Basidiomycota</taxon>
        <taxon>Agaricomycotina</taxon>
        <taxon>Agaricomycetes</taxon>
        <taxon>Russulales</taxon>
        <taxon>Auriscalpiaceae</taxon>
        <taxon>Auriscalpium</taxon>
    </lineage>
</organism>
<gene>
    <name evidence="1" type="ORF">FA95DRAFT_1606908</name>
</gene>
<dbReference type="Proteomes" id="UP000814033">
    <property type="component" value="Unassembled WGS sequence"/>
</dbReference>
<reference evidence="1" key="2">
    <citation type="journal article" date="2022" name="New Phytol.">
        <title>Evolutionary transition to the ectomycorrhizal habit in the genomes of a hyperdiverse lineage of mushroom-forming fungi.</title>
        <authorList>
            <person name="Looney B."/>
            <person name="Miyauchi S."/>
            <person name="Morin E."/>
            <person name="Drula E."/>
            <person name="Courty P.E."/>
            <person name="Kohler A."/>
            <person name="Kuo A."/>
            <person name="LaButti K."/>
            <person name="Pangilinan J."/>
            <person name="Lipzen A."/>
            <person name="Riley R."/>
            <person name="Andreopoulos W."/>
            <person name="He G."/>
            <person name="Johnson J."/>
            <person name="Nolan M."/>
            <person name="Tritt A."/>
            <person name="Barry K.W."/>
            <person name="Grigoriev I.V."/>
            <person name="Nagy L.G."/>
            <person name="Hibbett D."/>
            <person name="Henrissat B."/>
            <person name="Matheny P.B."/>
            <person name="Labbe J."/>
            <person name="Martin F.M."/>
        </authorList>
    </citation>
    <scope>NUCLEOTIDE SEQUENCE</scope>
    <source>
        <strain evidence="1">FP105234-sp</strain>
    </source>
</reference>
<comment type="caution">
    <text evidence="1">The sequence shown here is derived from an EMBL/GenBank/DDBJ whole genome shotgun (WGS) entry which is preliminary data.</text>
</comment>
<dbReference type="EMBL" id="MU275926">
    <property type="protein sequence ID" value="KAI0046398.1"/>
    <property type="molecule type" value="Genomic_DNA"/>
</dbReference>
<reference evidence="1" key="1">
    <citation type="submission" date="2021-02" db="EMBL/GenBank/DDBJ databases">
        <authorList>
            <consortium name="DOE Joint Genome Institute"/>
            <person name="Ahrendt S."/>
            <person name="Looney B.P."/>
            <person name="Miyauchi S."/>
            <person name="Morin E."/>
            <person name="Drula E."/>
            <person name="Courty P.E."/>
            <person name="Chicoki N."/>
            <person name="Fauchery L."/>
            <person name="Kohler A."/>
            <person name="Kuo A."/>
            <person name="Labutti K."/>
            <person name="Pangilinan J."/>
            <person name="Lipzen A."/>
            <person name="Riley R."/>
            <person name="Andreopoulos W."/>
            <person name="He G."/>
            <person name="Johnson J."/>
            <person name="Barry K.W."/>
            <person name="Grigoriev I.V."/>
            <person name="Nagy L."/>
            <person name="Hibbett D."/>
            <person name="Henrissat B."/>
            <person name="Matheny P.B."/>
            <person name="Labbe J."/>
            <person name="Martin F."/>
        </authorList>
    </citation>
    <scope>NUCLEOTIDE SEQUENCE</scope>
    <source>
        <strain evidence="1">FP105234-sp</strain>
    </source>
</reference>
<evidence type="ECO:0000313" key="1">
    <source>
        <dbReference type="EMBL" id="KAI0046398.1"/>
    </source>
</evidence>
<protein>
    <submittedName>
        <fullName evidence="1">Uncharacterized protein</fullName>
    </submittedName>
</protein>
<evidence type="ECO:0000313" key="2">
    <source>
        <dbReference type="Proteomes" id="UP000814033"/>
    </source>
</evidence>
<sequence length="51" mass="5713">MGVFYALAKENTAGSLNSRGPNRYLVAFASRSVADEWWRAVQSNPLQSWPI</sequence>
<accession>A0ACB8RQM5</accession>
<name>A0ACB8RQM5_9AGAM</name>
<keyword evidence="2" id="KW-1185">Reference proteome</keyword>
<proteinExistence type="predicted"/>